<comment type="caution">
    <text evidence="3">The sequence shown here is derived from an EMBL/GenBank/DDBJ whole genome shotgun (WGS) entry which is preliminary data.</text>
</comment>
<dbReference type="Gene3D" id="1.20.58.70">
    <property type="match status" value="1"/>
</dbReference>
<sequence>MDGGYSLYQNSSGGRGERDFHQLAHSIGSSIQKISKNVTSMQRMVHQLGTPQESSDLKSQLRQLQHYTQQLVKDTNDNIKELSKINTSVPSEKQQWKMQKERLTEEFTTALTSFQEVQRLEAQKEKEDIKRAKQASGRVALNMAKFFFRWIWRSEYETVRAADRAERSTGNEAGPATRRARAERTGRAGAGNQTIGE</sequence>
<reference evidence="3 4" key="1">
    <citation type="submission" date="2020-04" db="EMBL/GenBank/DDBJ databases">
        <authorList>
            <person name="Alioto T."/>
            <person name="Alioto T."/>
            <person name="Gomez Garrido J."/>
        </authorList>
    </citation>
    <scope>NUCLEOTIDE SEQUENCE [LARGE SCALE GENOMIC DNA]</scope>
</reference>
<dbReference type="Pfam" id="PF14523">
    <property type="entry name" value="Syntaxin_2"/>
    <property type="match status" value="1"/>
</dbReference>
<keyword evidence="4" id="KW-1185">Reference proteome</keyword>
<evidence type="ECO:0000313" key="3">
    <source>
        <dbReference type="EMBL" id="CAB3362508.1"/>
    </source>
</evidence>
<gene>
    <name evidence="3" type="ORF">CLODIP_2_CD14279</name>
</gene>
<dbReference type="OrthoDB" id="364348at2759"/>
<evidence type="ECO:0000313" key="4">
    <source>
        <dbReference type="Proteomes" id="UP000494165"/>
    </source>
</evidence>
<organism evidence="3 4">
    <name type="scientific">Cloeon dipterum</name>
    <dbReference type="NCBI Taxonomy" id="197152"/>
    <lineage>
        <taxon>Eukaryota</taxon>
        <taxon>Metazoa</taxon>
        <taxon>Ecdysozoa</taxon>
        <taxon>Arthropoda</taxon>
        <taxon>Hexapoda</taxon>
        <taxon>Insecta</taxon>
        <taxon>Pterygota</taxon>
        <taxon>Palaeoptera</taxon>
        <taxon>Ephemeroptera</taxon>
        <taxon>Pisciforma</taxon>
        <taxon>Baetidae</taxon>
        <taxon>Cloeon</taxon>
    </lineage>
</organism>
<proteinExistence type="predicted"/>
<dbReference type="FunFam" id="1.20.58.70:FF:000006">
    <property type="entry name" value="Syntaxin 7"/>
    <property type="match status" value="1"/>
</dbReference>
<feature type="domain" description="Syntaxin N-terminal" evidence="2">
    <location>
        <begin position="12"/>
        <end position="126"/>
    </location>
</feature>
<dbReference type="GO" id="GO:0016192">
    <property type="term" value="P:vesicle-mediated transport"/>
    <property type="evidence" value="ECO:0007669"/>
    <property type="project" value="InterPro"/>
</dbReference>
<accession>A0A8S1BU90</accession>
<dbReference type="EMBL" id="CADEPI010000009">
    <property type="protein sequence ID" value="CAB3362508.1"/>
    <property type="molecule type" value="Genomic_DNA"/>
</dbReference>
<protein>
    <recommendedName>
        <fullName evidence="2">Syntaxin N-terminal domain-containing protein</fullName>
    </recommendedName>
</protein>
<dbReference type="InterPro" id="IPR006011">
    <property type="entry name" value="Syntaxin_N"/>
</dbReference>
<dbReference type="AlphaFoldDB" id="A0A8S1BU90"/>
<evidence type="ECO:0000259" key="2">
    <source>
        <dbReference type="SMART" id="SM00503"/>
    </source>
</evidence>
<dbReference type="Proteomes" id="UP000494165">
    <property type="component" value="Unassembled WGS sequence"/>
</dbReference>
<evidence type="ECO:0000256" key="1">
    <source>
        <dbReference type="SAM" id="MobiDB-lite"/>
    </source>
</evidence>
<dbReference type="GO" id="GO:0016020">
    <property type="term" value="C:membrane"/>
    <property type="evidence" value="ECO:0007669"/>
    <property type="project" value="InterPro"/>
</dbReference>
<dbReference type="SUPFAM" id="SSF47661">
    <property type="entry name" value="t-snare proteins"/>
    <property type="match status" value="1"/>
</dbReference>
<dbReference type="SMART" id="SM00503">
    <property type="entry name" value="SynN"/>
    <property type="match status" value="1"/>
</dbReference>
<feature type="region of interest" description="Disordered" evidence="1">
    <location>
        <begin position="162"/>
        <end position="197"/>
    </location>
</feature>
<dbReference type="InterPro" id="IPR010989">
    <property type="entry name" value="SNARE"/>
</dbReference>
<name>A0A8S1BU90_9INSE</name>